<accession>A0A1L7XJ79</accession>
<reference evidence="1 2" key="1">
    <citation type="submission" date="2016-03" db="EMBL/GenBank/DDBJ databases">
        <authorList>
            <person name="Ploux O."/>
        </authorList>
    </citation>
    <scope>NUCLEOTIDE SEQUENCE [LARGE SCALE GENOMIC DNA]</scope>
    <source>
        <strain evidence="1 2">UAMH 11012</strain>
    </source>
</reference>
<evidence type="ECO:0000313" key="1">
    <source>
        <dbReference type="EMBL" id="CZR65105.1"/>
    </source>
</evidence>
<evidence type="ECO:0008006" key="3">
    <source>
        <dbReference type="Google" id="ProtNLM"/>
    </source>
</evidence>
<dbReference type="PANTHER" id="PTHR42085">
    <property type="entry name" value="F-BOX DOMAIN-CONTAINING PROTEIN"/>
    <property type="match status" value="1"/>
</dbReference>
<name>A0A1L7XJ79_9HELO</name>
<protein>
    <recommendedName>
        <fullName evidence="3">F-box domain-containing protein</fullName>
    </recommendedName>
</protein>
<sequence length="590" mass="67902">MSSSKSPHLTGGEEEASTMVRATLKPVQQREKPSLCAFLDKLPREIRDHVYSYLLVDPILAEVGSIYLPGELDGDLSMYIRAPDSYDLFPSILRTCNKIHAEASETVYTRNTFIMDFTMEHTIRSPIFRHPITTTTRVARSTEVLFTQLTVPVCNTVLTKIKRWRVFLSAAELDEWSIMEGQCPREDFLTFCRAICNVQLLSLDVLLVPDIENGEEKYGIGRVLQPLQLLRNVQHLEISQANMVPWSHADSIRNDDGRSAPILPSQLISKIKTVVQGNSLPTHVFKKYDRIVPYAQAFERNKGFAARMKPDYFSFRTSDWSKFDNRGSRSYPNSPFKRGEIHPVENALEFAAFASEANDMALFKTSRQTVIDFLEPQFARIQHAALQVSSFVKCHKRPGRFLDIEGYSPYRFGMQKLPIYGEATLLLEQYAESFVRDIPYSKLVELRLEGEDWKSVYRNLPREVMLQKLSLVIEKKEINHDQFFGLFKALVDDMDKQYIEIRKTRSEVFESDPKDRPDQPGRMNWAQGWELSEMVDWSVNEAGIYDLSYYDRLGVTNRSANASSIPVHEQQRGRIGEGDDFDEVWGDLRE</sequence>
<keyword evidence="2" id="KW-1185">Reference proteome</keyword>
<gene>
    <name evidence="1" type="ORF">PAC_15005</name>
</gene>
<organism evidence="1 2">
    <name type="scientific">Phialocephala subalpina</name>
    <dbReference type="NCBI Taxonomy" id="576137"/>
    <lineage>
        <taxon>Eukaryota</taxon>
        <taxon>Fungi</taxon>
        <taxon>Dikarya</taxon>
        <taxon>Ascomycota</taxon>
        <taxon>Pezizomycotina</taxon>
        <taxon>Leotiomycetes</taxon>
        <taxon>Helotiales</taxon>
        <taxon>Mollisiaceae</taxon>
        <taxon>Phialocephala</taxon>
        <taxon>Phialocephala fortinii species complex</taxon>
    </lineage>
</organism>
<dbReference type="PANTHER" id="PTHR42085:SF4">
    <property type="entry name" value="F-BOX DOMAIN-CONTAINING PROTEIN"/>
    <property type="match status" value="1"/>
</dbReference>
<evidence type="ECO:0000313" key="2">
    <source>
        <dbReference type="Proteomes" id="UP000184330"/>
    </source>
</evidence>
<dbReference type="InterPro" id="IPR038883">
    <property type="entry name" value="AN11006-like"/>
</dbReference>
<proteinExistence type="predicted"/>
<dbReference type="AlphaFoldDB" id="A0A1L7XJ79"/>
<dbReference type="OrthoDB" id="62952at2759"/>
<dbReference type="Proteomes" id="UP000184330">
    <property type="component" value="Unassembled WGS sequence"/>
</dbReference>
<dbReference type="EMBL" id="FJOG01000029">
    <property type="protein sequence ID" value="CZR65105.1"/>
    <property type="molecule type" value="Genomic_DNA"/>
</dbReference>